<keyword evidence="2" id="KW-0812">Transmembrane</keyword>
<comment type="caution">
    <text evidence="4">The sequence shown here is derived from an EMBL/GenBank/DDBJ whole genome shotgun (WGS) entry which is preliminary data.</text>
</comment>
<keyword evidence="4" id="KW-0645">Protease</keyword>
<keyword evidence="2" id="KW-0472">Membrane</keyword>
<feature type="transmembrane region" description="Helical" evidence="2">
    <location>
        <begin position="291"/>
        <end position="313"/>
    </location>
</feature>
<feature type="transmembrane region" description="Helical" evidence="2">
    <location>
        <begin position="251"/>
        <end position="270"/>
    </location>
</feature>
<dbReference type="GO" id="GO:0004175">
    <property type="term" value="F:endopeptidase activity"/>
    <property type="evidence" value="ECO:0007669"/>
    <property type="project" value="UniProtKB-ARBA"/>
</dbReference>
<gene>
    <name evidence="4" type="ORF">GCM10011510_19450</name>
</gene>
<feature type="transmembrane region" description="Helical" evidence="2">
    <location>
        <begin position="12"/>
        <end position="35"/>
    </location>
</feature>
<comment type="similarity">
    <text evidence="1">Belongs to the UPF0177 family.</text>
</comment>
<evidence type="ECO:0000313" key="4">
    <source>
        <dbReference type="EMBL" id="GGE38177.1"/>
    </source>
</evidence>
<dbReference type="AlphaFoldDB" id="A0A917EFZ4"/>
<feature type="transmembrane region" description="Helical" evidence="2">
    <location>
        <begin position="63"/>
        <end position="80"/>
    </location>
</feature>
<feature type="domain" description="CAAX prenyl protease 2/Lysostaphin resistance protein A-like" evidence="3">
    <location>
        <begin position="145"/>
        <end position="231"/>
    </location>
</feature>
<evidence type="ECO:0000256" key="1">
    <source>
        <dbReference type="ARBA" id="ARBA00009067"/>
    </source>
</evidence>
<dbReference type="InterPro" id="IPR003675">
    <property type="entry name" value="Rce1/LyrA-like_dom"/>
</dbReference>
<feature type="transmembrane region" description="Helical" evidence="2">
    <location>
        <begin position="208"/>
        <end position="231"/>
    </location>
</feature>
<dbReference type="InterPro" id="IPR052710">
    <property type="entry name" value="CAAX_protease"/>
</dbReference>
<protein>
    <submittedName>
        <fullName evidence="4">CAAX amino protease</fullName>
    </submittedName>
</protein>
<reference evidence="4" key="1">
    <citation type="journal article" date="2014" name="Int. J. Syst. Evol. Microbiol.">
        <title>Complete genome sequence of Corynebacterium casei LMG S-19264T (=DSM 44701T), isolated from a smear-ripened cheese.</title>
        <authorList>
            <consortium name="US DOE Joint Genome Institute (JGI-PGF)"/>
            <person name="Walter F."/>
            <person name="Albersmeier A."/>
            <person name="Kalinowski J."/>
            <person name="Ruckert C."/>
        </authorList>
    </citation>
    <scope>NUCLEOTIDE SEQUENCE</scope>
    <source>
        <strain evidence="4">CGMCC 1.15533</strain>
    </source>
</reference>
<sequence>MENMKQARRDVGTFSGLCLLYGMVMLLVSGFWGMVVTLYQALQHPGRAEEIAYETYEFLQTDGTHYLISVGFGVLIFYLYRNGKLFKSDLRTNKKMTAAWFFRFLPFLFFAQFAFFGVNFIFESILNLFGWTMAPAVEQASGQSESWTMFLYASILGPISEELIFRGAGLRTFETNGKMFAIVMSSMLFGVFHGNLSQFFFAAGVGLLFAYVTIEYSIYWAMLLHIINNLVISDGISRLSMVMPGEIVESVYLGLLGIGSILSILLLIRYRFAIKQYVKDHRPPKGIYQQVFRSPLLWIFILLLVYLSLGTLAPLG</sequence>
<dbReference type="EMBL" id="BMJN01000061">
    <property type="protein sequence ID" value="GGE38177.1"/>
    <property type="molecule type" value="Genomic_DNA"/>
</dbReference>
<organism evidence="4 5">
    <name type="scientific">Streptococcus himalayensis</name>
    <dbReference type="NCBI Taxonomy" id="1888195"/>
    <lineage>
        <taxon>Bacteria</taxon>
        <taxon>Bacillati</taxon>
        <taxon>Bacillota</taxon>
        <taxon>Bacilli</taxon>
        <taxon>Lactobacillales</taxon>
        <taxon>Streptococcaceae</taxon>
        <taxon>Streptococcus</taxon>
    </lineage>
</organism>
<dbReference type="Proteomes" id="UP000660801">
    <property type="component" value="Unassembled WGS sequence"/>
</dbReference>
<name>A0A917EFZ4_9STRE</name>
<reference evidence="4" key="2">
    <citation type="submission" date="2020-09" db="EMBL/GenBank/DDBJ databases">
        <authorList>
            <person name="Sun Q."/>
            <person name="Zhou Y."/>
        </authorList>
    </citation>
    <scope>NUCLEOTIDE SEQUENCE</scope>
    <source>
        <strain evidence="4">CGMCC 1.15533</strain>
    </source>
</reference>
<dbReference type="RefSeq" id="WP_068992118.1">
    <property type="nucleotide sequence ID" value="NZ_BMJN01000061.1"/>
</dbReference>
<keyword evidence="5" id="KW-1185">Reference proteome</keyword>
<dbReference type="PANTHER" id="PTHR36435:SF1">
    <property type="entry name" value="CAAX AMINO TERMINAL PROTEASE FAMILY PROTEIN"/>
    <property type="match status" value="1"/>
</dbReference>
<dbReference type="GO" id="GO:0080120">
    <property type="term" value="P:CAAX-box protein maturation"/>
    <property type="evidence" value="ECO:0007669"/>
    <property type="project" value="UniProtKB-ARBA"/>
</dbReference>
<accession>A0A917EFZ4</accession>
<evidence type="ECO:0000313" key="5">
    <source>
        <dbReference type="Proteomes" id="UP000660801"/>
    </source>
</evidence>
<keyword evidence="2" id="KW-1133">Transmembrane helix</keyword>
<evidence type="ECO:0000256" key="2">
    <source>
        <dbReference type="SAM" id="Phobius"/>
    </source>
</evidence>
<dbReference type="Pfam" id="PF02517">
    <property type="entry name" value="Rce1-like"/>
    <property type="match status" value="1"/>
</dbReference>
<feature type="transmembrane region" description="Helical" evidence="2">
    <location>
        <begin position="100"/>
        <end position="122"/>
    </location>
</feature>
<dbReference type="GO" id="GO:0006508">
    <property type="term" value="P:proteolysis"/>
    <property type="evidence" value="ECO:0007669"/>
    <property type="project" value="UniProtKB-KW"/>
</dbReference>
<dbReference type="PANTHER" id="PTHR36435">
    <property type="entry name" value="SLR1288 PROTEIN"/>
    <property type="match status" value="1"/>
</dbReference>
<dbReference type="OrthoDB" id="8607342at2"/>
<proteinExistence type="inferred from homology"/>
<evidence type="ECO:0000259" key="3">
    <source>
        <dbReference type="Pfam" id="PF02517"/>
    </source>
</evidence>
<keyword evidence="4" id="KW-0378">Hydrolase</keyword>